<dbReference type="PROSITE" id="PS50887">
    <property type="entry name" value="GGDEF"/>
    <property type="match status" value="1"/>
</dbReference>
<evidence type="ECO:0000313" key="6">
    <source>
        <dbReference type="Proteomes" id="UP000182409"/>
    </source>
</evidence>
<organism evidence="5 6">
    <name type="scientific">Terriglobus roseus</name>
    <dbReference type="NCBI Taxonomy" id="392734"/>
    <lineage>
        <taxon>Bacteria</taxon>
        <taxon>Pseudomonadati</taxon>
        <taxon>Acidobacteriota</taxon>
        <taxon>Terriglobia</taxon>
        <taxon>Terriglobales</taxon>
        <taxon>Acidobacteriaceae</taxon>
        <taxon>Terriglobus</taxon>
    </lineage>
</organism>
<dbReference type="OrthoDB" id="9812358at2"/>
<keyword evidence="3" id="KW-0812">Transmembrane</keyword>
<accession>A0A1H4ITC4</accession>
<name>A0A1H4ITC4_9BACT</name>
<dbReference type="PANTHER" id="PTHR45138:SF9">
    <property type="entry name" value="DIGUANYLATE CYCLASE DGCM-RELATED"/>
    <property type="match status" value="1"/>
</dbReference>
<protein>
    <recommendedName>
        <fullName evidence="1">diguanylate cyclase</fullName>
        <ecNumber evidence="1">2.7.7.65</ecNumber>
    </recommendedName>
</protein>
<dbReference type="PANTHER" id="PTHR45138">
    <property type="entry name" value="REGULATORY COMPONENTS OF SENSORY TRANSDUCTION SYSTEM"/>
    <property type="match status" value="1"/>
</dbReference>
<evidence type="ECO:0000259" key="4">
    <source>
        <dbReference type="PROSITE" id="PS50887"/>
    </source>
</evidence>
<feature type="transmembrane region" description="Helical" evidence="3">
    <location>
        <begin position="156"/>
        <end position="179"/>
    </location>
</feature>
<dbReference type="GO" id="GO:0052621">
    <property type="term" value="F:diguanylate cyclase activity"/>
    <property type="evidence" value="ECO:0007669"/>
    <property type="project" value="UniProtKB-EC"/>
</dbReference>
<evidence type="ECO:0000256" key="3">
    <source>
        <dbReference type="SAM" id="Phobius"/>
    </source>
</evidence>
<dbReference type="GO" id="GO:0043709">
    <property type="term" value="P:cell adhesion involved in single-species biofilm formation"/>
    <property type="evidence" value="ECO:0007669"/>
    <property type="project" value="TreeGrafter"/>
</dbReference>
<keyword evidence="3" id="KW-0472">Membrane</keyword>
<dbReference type="Pfam" id="PF00990">
    <property type="entry name" value="GGDEF"/>
    <property type="match status" value="1"/>
</dbReference>
<keyword evidence="3" id="KW-1133">Transmembrane helix</keyword>
<dbReference type="Proteomes" id="UP000182409">
    <property type="component" value="Unassembled WGS sequence"/>
</dbReference>
<evidence type="ECO:0000256" key="1">
    <source>
        <dbReference type="ARBA" id="ARBA00012528"/>
    </source>
</evidence>
<dbReference type="InterPro" id="IPR029787">
    <property type="entry name" value="Nucleotide_cyclase"/>
</dbReference>
<evidence type="ECO:0000313" key="5">
    <source>
        <dbReference type="EMBL" id="SEB37344.1"/>
    </source>
</evidence>
<feature type="transmembrane region" description="Helical" evidence="3">
    <location>
        <begin position="199"/>
        <end position="222"/>
    </location>
</feature>
<evidence type="ECO:0000256" key="2">
    <source>
        <dbReference type="ARBA" id="ARBA00034247"/>
    </source>
</evidence>
<feature type="transmembrane region" description="Helical" evidence="3">
    <location>
        <begin position="266"/>
        <end position="287"/>
    </location>
</feature>
<dbReference type="InterPro" id="IPR000160">
    <property type="entry name" value="GGDEF_dom"/>
</dbReference>
<gene>
    <name evidence="5" type="ORF">SAMN05443244_0059</name>
</gene>
<dbReference type="AlphaFoldDB" id="A0A1H4ITC4"/>
<feature type="transmembrane region" description="Helical" evidence="3">
    <location>
        <begin position="91"/>
        <end position="111"/>
    </location>
</feature>
<feature type="transmembrane region" description="Helical" evidence="3">
    <location>
        <begin position="234"/>
        <end position="254"/>
    </location>
</feature>
<dbReference type="NCBIfam" id="TIGR00254">
    <property type="entry name" value="GGDEF"/>
    <property type="match status" value="1"/>
</dbReference>
<dbReference type="GO" id="GO:0005886">
    <property type="term" value="C:plasma membrane"/>
    <property type="evidence" value="ECO:0007669"/>
    <property type="project" value="TreeGrafter"/>
</dbReference>
<feature type="transmembrane region" description="Helical" evidence="3">
    <location>
        <begin position="131"/>
        <end position="149"/>
    </location>
</feature>
<proteinExistence type="predicted"/>
<comment type="catalytic activity">
    <reaction evidence="2">
        <text>2 GTP = 3',3'-c-di-GMP + 2 diphosphate</text>
        <dbReference type="Rhea" id="RHEA:24898"/>
        <dbReference type="ChEBI" id="CHEBI:33019"/>
        <dbReference type="ChEBI" id="CHEBI:37565"/>
        <dbReference type="ChEBI" id="CHEBI:58805"/>
        <dbReference type="EC" id="2.7.7.65"/>
    </reaction>
</comment>
<dbReference type="SMART" id="SM00267">
    <property type="entry name" value="GGDEF"/>
    <property type="match status" value="1"/>
</dbReference>
<dbReference type="RefSeq" id="WP_074651817.1">
    <property type="nucleotide sequence ID" value="NZ_FNSD01000001.1"/>
</dbReference>
<dbReference type="GO" id="GO:1902201">
    <property type="term" value="P:negative regulation of bacterial-type flagellum-dependent cell motility"/>
    <property type="evidence" value="ECO:0007669"/>
    <property type="project" value="TreeGrafter"/>
</dbReference>
<feature type="transmembrane region" description="Helical" evidence="3">
    <location>
        <begin position="27"/>
        <end position="45"/>
    </location>
</feature>
<dbReference type="InterPro" id="IPR050469">
    <property type="entry name" value="Diguanylate_Cyclase"/>
</dbReference>
<dbReference type="Gene3D" id="3.30.70.270">
    <property type="match status" value="1"/>
</dbReference>
<dbReference type="EC" id="2.7.7.65" evidence="1"/>
<feature type="transmembrane region" description="Helical" evidence="3">
    <location>
        <begin position="57"/>
        <end position="79"/>
    </location>
</feature>
<dbReference type="CDD" id="cd01949">
    <property type="entry name" value="GGDEF"/>
    <property type="match status" value="1"/>
</dbReference>
<reference evidence="5 6" key="1">
    <citation type="submission" date="2016-10" db="EMBL/GenBank/DDBJ databases">
        <authorList>
            <person name="de Groot N.N."/>
        </authorList>
    </citation>
    <scope>NUCLEOTIDE SEQUENCE [LARGE SCALE GENOMIC DNA]</scope>
    <source>
        <strain evidence="5 6">AB35.6</strain>
    </source>
</reference>
<feature type="domain" description="GGDEF" evidence="4">
    <location>
        <begin position="328"/>
        <end position="458"/>
    </location>
</feature>
<sequence>MLKRSPLHAFAPTDPDRLEGLAPIQRVCLALVFALAAVILCGWLIPSVGRHLPTGWSLMKANTAVLALLSAGSLGGTLPGRSDRTVTLSRWLGLAVSAVALSVLVEYVFGVSLGLDTLLAADALAAQPGRMAPQTATIFCLLGLLMATIRARKRLLSLVADVILFALCLMVLSVASGYIFGALRLFGTSLANRTSPQTLAVLVLLCFVAFLGRAGFGSFGILLGVGTGGRIARIASPIALTLPFVLGATMILMIRTGQIDLRYATAIIASIASMLAFGTVVVLARLIETQEAKIRDLSLRDGLTELYNRRGFYIHAEQALRLAQRSREPFSVLFIDLDNLKAVNDSLGHEAGSVFLREVSDLLRATFRSTEIMGRIGGDEFAVAIGCGKRNLETVALRLKLAASKQNSLPSRLYPFSFSLGSGTVDPDELQSLDDLLASADRAMYSEKLRNKVETLFSGARLQA</sequence>
<dbReference type="InterPro" id="IPR043128">
    <property type="entry name" value="Rev_trsase/Diguanyl_cyclase"/>
</dbReference>
<dbReference type="SUPFAM" id="SSF55073">
    <property type="entry name" value="Nucleotide cyclase"/>
    <property type="match status" value="1"/>
</dbReference>
<dbReference type="EMBL" id="FNSD01000001">
    <property type="protein sequence ID" value="SEB37344.1"/>
    <property type="molecule type" value="Genomic_DNA"/>
</dbReference>